<keyword evidence="6" id="KW-0057">Aromatic amino acid biosynthesis</keyword>
<name>A0A6J6Y9P1_9ZZZZ</name>
<keyword evidence="5" id="KW-0067">ATP-binding</keyword>
<evidence type="ECO:0000256" key="5">
    <source>
        <dbReference type="ARBA" id="ARBA00022840"/>
    </source>
</evidence>
<proteinExistence type="inferred from homology"/>
<dbReference type="GO" id="GO:0004765">
    <property type="term" value="F:shikimate kinase activity"/>
    <property type="evidence" value="ECO:0007669"/>
    <property type="project" value="TreeGrafter"/>
</dbReference>
<dbReference type="PANTHER" id="PTHR21087">
    <property type="entry name" value="SHIKIMATE KINASE"/>
    <property type="match status" value="1"/>
</dbReference>
<dbReference type="EMBL" id="CAFAAW010000018">
    <property type="protein sequence ID" value="CAB4806122.1"/>
    <property type="molecule type" value="Genomic_DNA"/>
</dbReference>
<dbReference type="HAMAP" id="MF_00109">
    <property type="entry name" value="Shikimate_kinase"/>
    <property type="match status" value="1"/>
</dbReference>
<dbReference type="PRINTS" id="PR01100">
    <property type="entry name" value="SHIKIMTKNASE"/>
</dbReference>
<reference evidence="7" key="1">
    <citation type="submission" date="2020-05" db="EMBL/GenBank/DDBJ databases">
        <authorList>
            <person name="Chiriac C."/>
            <person name="Salcher M."/>
            <person name="Ghai R."/>
            <person name="Kavagutti S V."/>
        </authorList>
    </citation>
    <scope>NUCLEOTIDE SEQUENCE</scope>
</reference>
<evidence type="ECO:0000256" key="3">
    <source>
        <dbReference type="ARBA" id="ARBA00022741"/>
    </source>
</evidence>
<dbReference type="InterPro" id="IPR000623">
    <property type="entry name" value="Shikimate_kinase/TSH1"/>
</dbReference>
<evidence type="ECO:0000256" key="6">
    <source>
        <dbReference type="ARBA" id="ARBA00023141"/>
    </source>
</evidence>
<dbReference type="GO" id="GO:0009073">
    <property type="term" value="P:aromatic amino acid family biosynthetic process"/>
    <property type="evidence" value="ECO:0007669"/>
    <property type="project" value="UniProtKB-KW"/>
</dbReference>
<evidence type="ECO:0000256" key="4">
    <source>
        <dbReference type="ARBA" id="ARBA00022777"/>
    </source>
</evidence>
<evidence type="ECO:0000256" key="1">
    <source>
        <dbReference type="ARBA" id="ARBA00022605"/>
    </source>
</evidence>
<dbReference type="CDD" id="cd00464">
    <property type="entry name" value="SK"/>
    <property type="match status" value="1"/>
</dbReference>
<dbReference type="Gene3D" id="3.40.50.300">
    <property type="entry name" value="P-loop containing nucleotide triphosphate hydrolases"/>
    <property type="match status" value="1"/>
</dbReference>
<dbReference type="InterPro" id="IPR031322">
    <property type="entry name" value="Shikimate/glucono_kinase"/>
</dbReference>
<dbReference type="SUPFAM" id="SSF52540">
    <property type="entry name" value="P-loop containing nucleoside triphosphate hydrolases"/>
    <property type="match status" value="1"/>
</dbReference>
<gene>
    <name evidence="7" type="ORF">UFOPK3120_00291</name>
</gene>
<organism evidence="7">
    <name type="scientific">freshwater metagenome</name>
    <dbReference type="NCBI Taxonomy" id="449393"/>
    <lineage>
        <taxon>unclassified sequences</taxon>
        <taxon>metagenomes</taxon>
        <taxon>ecological metagenomes</taxon>
    </lineage>
</organism>
<dbReference type="PANTHER" id="PTHR21087:SF16">
    <property type="entry name" value="SHIKIMATE KINASE 1, CHLOROPLASTIC"/>
    <property type="match status" value="1"/>
</dbReference>
<dbReference type="GO" id="GO:0005524">
    <property type="term" value="F:ATP binding"/>
    <property type="evidence" value="ECO:0007669"/>
    <property type="project" value="UniProtKB-KW"/>
</dbReference>
<dbReference type="GO" id="GO:0005829">
    <property type="term" value="C:cytosol"/>
    <property type="evidence" value="ECO:0007669"/>
    <property type="project" value="TreeGrafter"/>
</dbReference>
<dbReference type="Pfam" id="PF01202">
    <property type="entry name" value="SKI"/>
    <property type="match status" value="1"/>
</dbReference>
<sequence>MAREKIVLIGPPGAGKTTVGKALAKILSWDFKDSDREIEIKTGRKISDIFVENGEEFFRNLEVIEVTELISTFDGVISLGGGAPMNPEITDLLKNCHHPIVFLDVSISQAANRIGFNKERPLLLVNPRQQWINLMSNRRPIYESLATHIISTDSKKPNEAAEEISQLIGITA</sequence>
<keyword evidence="2" id="KW-0808">Transferase</keyword>
<evidence type="ECO:0000313" key="7">
    <source>
        <dbReference type="EMBL" id="CAB4806122.1"/>
    </source>
</evidence>
<keyword evidence="4" id="KW-0418">Kinase</keyword>
<protein>
    <submittedName>
        <fullName evidence="7">Unannotated protein</fullName>
    </submittedName>
</protein>
<dbReference type="GO" id="GO:0008652">
    <property type="term" value="P:amino acid biosynthetic process"/>
    <property type="evidence" value="ECO:0007669"/>
    <property type="project" value="UniProtKB-KW"/>
</dbReference>
<evidence type="ECO:0000256" key="2">
    <source>
        <dbReference type="ARBA" id="ARBA00022679"/>
    </source>
</evidence>
<keyword evidence="3" id="KW-0547">Nucleotide-binding</keyword>
<dbReference type="InterPro" id="IPR027417">
    <property type="entry name" value="P-loop_NTPase"/>
</dbReference>
<dbReference type="AlphaFoldDB" id="A0A6J6Y9P1"/>
<keyword evidence="1" id="KW-0028">Amino-acid biosynthesis</keyword>
<accession>A0A6J6Y9P1</accession>